<gene>
    <name evidence="1" type="ORF">L1987_72280</name>
</gene>
<name>A0ACB9AVM1_9ASTR</name>
<comment type="caution">
    <text evidence="1">The sequence shown here is derived from an EMBL/GenBank/DDBJ whole genome shotgun (WGS) entry which is preliminary data.</text>
</comment>
<evidence type="ECO:0000313" key="2">
    <source>
        <dbReference type="Proteomes" id="UP001056120"/>
    </source>
</evidence>
<protein>
    <submittedName>
        <fullName evidence="1">Uncharacterized protein</fullName>
    </submittedName>
</protein>
<dbReference type="EMBL" id="CM042041">
    <property type="protein sequence ID" value="KAI3713694.1"/>
    <property type="molecule type" value="Genomic_DNA"/>
</dbReference>
<proteinExistence type="predicted"/>
<keyword evidence="2" id="KW-1185">Reference proteome</keyword>
<reference evidence="2" key="1">
    <citation type="journal article" date="2022" name="Mol. Ecol. Resour.">
        <title>The genomes of chicory, endive, great burdock and yacon provide insights into Asteraceae palaeo-polyploidization history and plant inulin production.</title>
        <authorList>
            <person name="Fan W."/>
            <person name="Wang S."/>
            <person name="Wang H."/>
            <person name="Wang A."/>
            <person name="Jiang F."/>
            <person name="Liu H."/>
            <person name="Zhao H."/>
            <person name="Xu D."/>
            <person name="Zhang Y."/>
        </authorList>
    </citation>
    <scope>NUCLEOTIDE SEQUENCE [LARGE SCALE GENOMIC DNA]</scope>
    <source>
        <strain evidence="2">cv. Yunnan</strain>
    </source>
</reference>
<sequence length="283" mass="31432">MKVREEAGDNSEGMLLMEMRRKNEGLKSSVESININSFAVESNNKIPHTHNILRHEVTKLFGGCKADATAVLCLQNNITMSKVIKSSRITLNTSFCKCTNDVSNPLVLDEDVSIATTEGDRISSLPDDLIHKILSSFDIRDVIKTGEITAQKIMAELGVILEKEEDNTKADLERGKANVAESHKPKKLKIGGSMEQMNSCWENLGVQVERGREKACLIISKLQCMEKLLTRLPTIQPCFNSLYAEADIAISKITDCIKIQCDENQSRSSVFFHELATTLEPSS</sequence>
<accession>A0ACB9AVM1</accession>
<reference evidence="1 2" key="2">
    <citation type="journal article" date="2022" name="Mol. Ecol. Resour.">
        <title>The genomes of chicory, endive, great burdock and yacon provide insights into Asteraceae paleo-polyploidization history and plant inulin production.</title>
        <authorList>
            <person name="Fan W."/>
            <person name="Wang S."/>
            <person name="Wang H."/>
            <person name="Wang A."/>
            <person name="Jiang F."/>
            <person name="Liu H."/>
            <person name="Zhao H."/>
            <person name="Xu D."/>
            <person name="Zhang Y."/>
        </authorList>
    </citation>
    <scope>NUCLEOTIDE SEQUENCE [LARGE SCALE GENOMIC DNA]</scope>
    <source>
        <strain evidence="2">cv. Yunnan</strain>
        <tissue evidence="1">Leaves</tissue>
    </source>
</reference>
<evidence type="ECO:0000313" key="1">
    <source>
        <dbReference type="EMBL" id="KAI3713694.1"/>
    </source>
</evidence>
<dbReference type="Proteomes" id="UP001056120">
    <property type="component" value="Linkage Group LG24"/>
</dbReference>
<organism evidence="1 2">
    <name type="scientific">Smallanthus sonchifolius</name>
    <dbReference type="NCBI Taxonomy" id="185202"/>
    <lineage>
        <taxon>Eukaryota</taxon>
        <taxon>Viridiplantae</taxon>
        <taxon>Streptophyta</taxon>
        <taxon>Embryophyta</taxon>
        <taxon>Tracheophyta</taxon>
        <taxon>Spermatophyta</taxon>
        <taxon>Magnoliopsida</taxon>
        <taxon>eudicotyledons</taxon>
        <taxon>Gunneridae</taxon>
        <taxon>Pentapetalae</taxon>
        <taxon>asterids</taxon>
        <taxon>campanulids</taxon>
        <taxon>Asterales</taxon>
        <taxon>Asteraceae</taxon>
        <taxon>Asteroideae</taxon>
        <taxon>Heliantheae alliance</taxon>
        <taxon>Millerieae</taxon>
        <taxon>Smallanthus</taxon>
    </lineage>
</organism>